<dbReference type="OrthoDB" id="37659at2759"/>
<evidence type="ECO:0000256" key="2">
    <source>
        <dbReference type="ARBA" id="ARBA00023002"/>
    </source>
</evidence>
<dbReference type="Gene3D" id="3.40.50.720">
    <property type="entry name" value="NAD(P)-binding Rossmann-like Domain"/>
    <property type="match status" value="1"/>
</dbReference>
<dbReference type="STRING" id="97972.A0A2V1D4T7"/>
<accession>A0A2V1D4T7</accession>
<protein>
    <submittedName>
        <fullName evidence="3">Short chain dehydrogenase reductase</fullName>
    </submittedName>
</protein>
<dbReference type="InterPro" id="IPR036291">
    <property type="entry name" value="NAD(P)-bd_dom_sf"/>
</dbReference>
<dbReference type="EMBL" id="KZ805618">
    <property type="protein sequence ID" value="PVH93070.1"/>
    <property type="molecule type" value="Genomic_DNA"/>
</dbReference>
<dbReference type="InterPro" id="IPR002347">
    <property type="entry name" value="SDR_fam"/>
</dbReference>
<dbReference type="PRINTS" id="PR00081">
    <property type="entry name" value="GDHRDH"/>
</dbReference>
<evidence type="ECO:0000313" key="3">
    <source>
        <dbReference type="EMBL" id="PVH93070.1"/>
    </source>
</evidence>
<keyword evidence="4" id="KW-1185">Reference proteome</keyword>
<gene>
    <name evidence="3" type="ORF">DM02DRAFT_721855</name>
</gene>
<dbReference type="PANTHER" id="PTHR43180">
    <property type="entry name" value="3-OXOACYL-(ACYL-CARRIER-PROTEIN) REDUCTASE (AFU_ORTHOLOGUE AFUA_6G11210)"/>
    <property type="match status" value="1"/>
</dbReference>
<keyword evidence="2" id="KW-0560">Oxidoreductase</keyword>
<dbReference type="SUPFAM" id="SSF51735">
    <property type="entry name" value="NAD(P)-binding Rossmann-fold domains"/>
    <property type="match status" value="1"/>
</dbReference>
<organism evidence="3 4">
    <name type="scientific">Periconia macrospinosa</name>
    <dbReference type="NCBI Taxonomy" id="97972"/>
    <lineage>
        <taxon>Eukaryota</taxon>
        <taxon>Fungi</taxon>
        <taxon>Dikarya</taxon>
        <taxon>Ascomycota</taxon>
        <taxon>Pezizomycotina</taxon>
        <taxon>Dothideomycetes</taxon>
        <taxon>Pleosporomycetidae</taxon>
        <taxon>Pleosporales</taxon>
        <taxon>Massarineae</taxon>
        <taxon>Periconiaceae</taxon>
        <taxon>Periconia</taxon>
    </lineage>
</organism>
<comment type="similarity">
    <text evidence="1">Belongs to the short-chain dehydrogenases/reductases (SDR) family.</text>
</comment>
<sequence length="293" mass="31702">MDCLSQPGEHGHGLASGFRDAHAVEKAAIARPVSNLRAMVCGISGIGLAAAKILASRNATVHILDVNQPSPNELPDGVRFHAFDVSSWKSLKDVFDAVGPIDFAFANAGVSEETNYFADVLDAEGELQEATFSVLGVNLRGVLHFVKLAWSSIVITMSATAYAPEQSLPVGLRDNITINGVAPAATITRLLPTQLAAPIIQQGLPVSDAHFVGLALVHSATATQDRMVEPYGKEDEADRFKPSRWNRRVILTLGNAYTELEELEADLRPFCFGQEKTRLTRLQQAATDFRLKL</sequence>
<evidence type="ECO:0000313" key="4">
    <source>
        <dbReference type="Proteomes" id="UP000244855"/>
    </source>
</evidence>
<dbReference type="PANTHER" id="PTHR43180:SF80">
    <property type="entry name" value="NAD(P)-BINDING PROTEIN"/>
    <property type="match status" value="1"/>
</dbReference>
<dbReference type="Pfam" id="PF00106">
    <property type="entry name" value="adh_short"/>
    <property type="match status" value="1"/>
</dbReference>
<evidence type="ECO:0000256" key="1">
    <source>
        <dbReference type="ARBA" id="ARBA00006484"/>
    </source>
</evidence>
<dbReference type="GO" id="GO:0016491">
    <property type="term" value="F:oxidoreductase activity"/>
    <property type="evidence" value="ECO:0007669"/>
    <property type="project" value="UniProtKB-KW"/>
</dbReference>
<name>A0A2V1D4T7_9PLEO</name>
<proteinExistence type="inferred from homology"/>
<dbReference type="AlphaFoldDB" id="A0A2V1D4T7"/>
<reference evidence="3 4" key="1">
    <citation type="journal article" date="2018" name="Sci. Rep.">
        <title>Comparative genomics provides insights into the lifestyle and reveals functional heterogeneity of dark septate endophytic fungi.</title>
        <authorList>
            <person name="Knapp D.G."/>
            <person name="Nemeth J.B."/>
            <person name="Barry K."/>
            <person name="Hainaut M."/>
            <person name="Henrissat B."/>
            <person name="Johnson J."/>
            <person name="Kuo A."/>
            <person name="Lim J.H.P."/>
            <person name="Lipzen A."/>
            <person name="Nolan M."/>
            <person name="Ohm R.A."/>
            <person name="Tamas L."/>
            <person name="Grigoriev I.V."/>
            <person name="Spatafora J.W."/>
            <person name="Nagy L.G."/>
            <person name="Kovacs G.M."/>
        </authorList>
    </citation>
    <scope>NUCLEOTIDE SEQUENCE [LARGE SCALE GENOMIC DNA]</scope>
    <source>
        <strain evidence="3 4">DSE2036</strain>
    </source>
</reference>
<dbReference type="Proteomes" id="UP000244855">
    <property type="component" value="Unassembled WGS sequence"/>
</dbReference>